<reference evidence="1 2" key="1">
    <citation type="submission" date="2024-06" db="EMBL/GenBank/DDBJ databases">
        <title>Sorghum-associated microbial communities from plants grown in Nebraska, USA.</title>
        <authorList>
            <person name="Schachtman D."/>
        </authorList>
    </citation>
    <scope>NUCLEOTIDE SEQUENCE [LARGE SCALE GENOMIC DNA]</scope>
    <source>
        <strain evidence="1 2">2709</strain>
    </source>
</reference>
<dbReference type="Proteomes" id="UP001549320">
    <property type="component" value="Unassembled WGS sequence"/>
</dbReference>
<comment type="caution">
    <text evidence="1">The sequence shown here is derived from an EMBL/GenBank/DDBJ whole genome shotgun (WGS) entry which is preliminary data.</text>
</comment>
<protein>
    <submittedName>
        <fullName evidence="1">Uncharacterized protein</fullName>
    </submittedName>
</protein>
<dbReference type="EMBL" id="JBEPSH010000005">
    <property type="protein sequence ID" value="MET4577788.1"/>
    <property type="molecule type" value="Genomic_DNA"/>
</dbReference>
<proteinExistence type="predicted"/>
<accession>A0ABV2QA76</accession>
<evidence type="ECO:0000313" key="2">
    <source>
        <dbReference type="Proteomes" id="UP001549320"/>
    </source>
</evidence>
<sequence>MQVEKLTFRRNAVRVLGSNAMSTAARCEVKTSGYLTGLTQQPAPHEKISSMFEHGRVLEAING</sequence>
<keyword evidence="2" id="KW-1185">Reference proteome</keyword>
<name>A0ABV2QA76_9BURK</name>
<evidence type="ECO:0000313" key="1">
    <source>
        <dbReference type="EMBL" id="MET4577788.1"/>
    </source>
</evidence>
<gene>
    <name evidence="1" type="ORF">ABIE13_002899</name>
</gene>
<organism evidence="1 2">
    <name type="scientific">Ottowia thiooxydans</name>
    <dbReference type="NCBI Taxonomy" id="219182"/>
    <lineage>
        <taxon>Bacteria</taxon>
        <taxon>Pseudomonadati</taxon>
        <taxon>Pseudomonadota</taxon>
        <taxon>Betaproteobacteria</taxon>
        <taxon>Burkholderiales</taxon>
        <taxon>Comamonadaceae</taxon>
        <taxon>Ottowia</taxon>
    </lineage>
</organism>